<feature type="region of interest" description="Disordered" evidence="1">
    <location>
        <begin position="1"/>
        <end position="39"/>
    </location>
</feature>
<accession>A0A6M2F2H5</accession>
<feature type="compositionally biased region" description="Polar residues" evidence="1">
    <location>
        <begin position="13"/>
        <end position="27"/>
    </location>
</feature>
<feature type="region of interest" description="Disordered" evidence="1">
    <location>
        <begin position="252"/>
        <end position="271"/>
    </location>
</feature>
<sequence>MLSSLLHSPPWQIPQTVKPSTSVSSTAMKDRSPPSSFGAVYVPPHCRIRSLVSTPYCHSSNASSPSPPIGSKFRENHSESTTVLNPRNRPPLHQQQRNGVADNNDFNSNKKPAPKFVSAYDDRESEEGSDLETDYPVVQPGAYLSDDIEEWKRKLTMLLHDKEKQELISREKKDRRDFEQIAALASKMGLHSHSYAKVVVFSKAPLPNYRFDLDDKRPQREVNLPLGLLQRVDAYLGDYLYQRSRINSNFPDTFSRSSSSSLSTDDGLFEQPEPLASSKAVMEKILWRRSMQLCDQQQAWQVILP</sequence>
<reference evidence="2" key="1">
    <citation type="submission" date="2020-03" db="EMBL/GenBank/DDBJ databases">
        <authorList>
            <person name="Zhang R."/>
        </authorList>
    </citation>
    <scope>NUCLEOTIDE SEQUENCE</scope>
</reference>
<organism evidence="2">
    <name type="scientific">Populus davidiana</name>
    <dbReference type="NCBI Taxonomy" id="266767"/>
    <lineage>
        <taxon>Eukaryota</taxon>
        <taxon>Viridiplantae</taxon>
        <taxon>Streptophyta</taxon>
        <taxon>Embryophyta</taxon>
        <taxon>Tracheophyta</taxon>
        <taxon>Spermatophyta</taxon>
        <taxon>Magnoliopsida</taxon>
        <taxon>eudicotyledons</taxon>
        <taxon>Gunneridae</taxon>
        <taxon>Pentapetalae</taxon>
        <taxon>rosids</taxon>
        <taxon>fabids</taxon>
        <taxon>Malpighiales</taxon>
        <taxon>Salicaceae</taxon>
        <taxon>Saliceae</taxon>
        <taxon>Populus</taxon>
    </lineage>
</organism>
<proteinExistence type="predicted"/>
<evidence type="ECO:0000256" key="1">
    <source>
        <dbReference type="SAM" id="MobiDB-lite"/>
    </source>
</evidence>
<feature type="compositionally biased region" description="Acidic residues" evidence="1">
    <location>
        <begin position="123"/>
        <end position="133"/>
    </location>
</feature>
<dbReference type="EMBL" id="GILB01011490">
    <property type="protein sequence ID" value="NUU91823.1"/>
    <property type="molecule type" value="Transcribed_RNA"/>
</dbReference>
<protein>
    <submittedName>
        <fullName evidence="2">Uncharacterized protein</fullName>
    </submittedName>
</protein>
<name>A0A6M2F2H5_9ROSI</name>
<evidence type="ECO:0000313" key="2">
    <source>
        <dbReference type="EMBL" id="NUU91823.1"/>
    </source>
</evidence>
<dbReference type="AlphaFoldDB" id="A0A6M2F2H5"/>
<feature type="region of interest" description="Disordered" evidence="1">
    <location>
        <begin position="56"/>
        <end position="134"/>
    </location>
</feature>